<keyword evidence="2" id="KW-1185">Reference proteome</keyword>
<evidence type="ECO:0000313" key="1">
    <source>
        <dbReference type="EMBL" id="KHG26367.1"/>
    </source>
</evidence>
<gene>
    <name evidence="1" type="ORF">F383_33657</name>
</gene>
<dbReference type="Proteomes" id="UP000032142">
    <property type="component" value="Unassembled WGS sequence"/>
</dbReference>
<sequence>MKYKEKKGCRILIKNFQSKERLDS</sequence>
<accession>A0A0B0PNF5</accession>
<proteinExistence type="predicted"/>
<dbReference type="EMBL" id="KN436190">
    <property type="protein sequence ID" value="KHG26367.1"/>
    <property type="molecule type" value="Genomic_DNA"/>
</dbReference>
<reference evidence="2" key="1">
    <citation type="submission" date="2014-09" db="EMBL/GenBank/DDBJ databases">
        <authorList>
            <person name="Mudge J."/>
            <person name="Ramaraj T."/>
            <person name="Lindquist I.E."/>
            <person name="Bharti A.K."/>
            <person name="Sundararajan A."/>
            <person name="Cameron C.T."/>
            <person name="Woodward J.E."/>
            <person name="May G.D."/>
            <person name="Brubaker C."/>
            <person name="Broadhvest J."/>
            <person name="Wilkins T.A."/>
        </authorList>
    </citation>
    <scope>NUCLEOTIDE SEQUENCE</scope>
    <source>
        <strain evidence="2">cv. AKA8401</strain>
    </source>
</reference>
<evidence type="ECO:0000313" key="2">
    <source>
        <dbReference type="Proteomes" id="UP000032142"/>
    </source>
</evidence>
<organism evidence="1 2">
    <name type="scientific">Gossypium arboreum</name>
    <name type="common">Tree cotton</name>
    <name type="synonym">Gossypium nanking</name>
    <dbReference type="NCBI Taxonomy" id="29729"/>
    <lineage>
        <taxon>Eukaryota</taxon>
        <taxon>Viridiplantae</taxon>
        <taxon>Streptophyta</taxon>
        <taxon>Embryophyta</taxon>
        <taxon>Tracheophyta</taxon>
        <taxon>Spermatophyta</taxon>
        <taxon>Magnoliopsida</taxon>
        <taxon>eudicotyledons</taxon>
        <taxon>Gunneridae</taxon>
        <taxon>Pentapetalae</taxon>
        <taxon>rosids</taxon>
        <taxon>malvids</taxon>
        <taxon>Malvales</taxon>
        <taxon>Malvaceae</taxon>
        <taxon>Malvoideae</taxon>
        <taxon>Gossypium</taxon>
    </lineage>
</organism>
<dbReference type="AlphaFoldDB" id="A0A0B0PNF5"/>
<protein>
    <submittedName>
        <fullName evidence="1">Uncharacterized protein</fullName>
    </submittedName>
</protein>
<name>A0A0B0PNF5_GOSAR</name>